<comment type="subcellular location">
    <subcellularLocation>
        <location evidence="1">Membrane</location>
        <topology evidence="1">Multi-pass membrane protein</topology>
    </subcellularLocation>
</comment>
<organism evidence="11">
    <name type="scientific">Scutopus robustus</name>
    <dbReference type="NCBI Taxonomy" id="2109553"/>
    <lineage>
        <taxon>Eukaryota</taxon>
        <taxon>Metazoa</taxon>
        <taxon>Spiralia</taxon>
        <taxon>Lophotrochozoa</taxon>
        <taxon>Mollusca</taxon>
        <taxon>Aplacophora</taxon>
        <taxon>Caudofoveata</taxon>
        <taxon>Limifossorimorpha</taxon>
        <taxon>Limifossorida</taxon>
        <taxon>Scutopodidae</taxon>
        <taxon>Scutopus</taxon>
    </lineage>
</organism>
<keyword evidence="11" id="KW-0496">Mitochondrion</keyword>
<evidence type="ECO:0000256" key="6">
    <source>
        <dbReference type="ARBA" id="ARBA00022989"/>
    </source>
</evidence>
<reference evidence="11" key="1">
    <citation type="journal article" date="2018" name="Mol. Phylogenet. Evol.">
        <title>Mitogenomics reveals phylogenetic relationships of caudofoveate aplacophoran molluscs.</title>
        <authorList>
            <person name="Mikkelsen N.T."/>
            <person name="Kocot K.M."/>
            <person name="Halanych K.M."/>
        </authorList>
    </citation>
    <scope>NUCLEOTIDE SEQUENCE</scope>
</reference>
<dbReference type="EMBL" id="MF579533">
    <property type="protein sequence ID" value="AWL21428.1"/>
    <property type="molecule type" value="Genomic_DNA"/>
</dbReference>
<dbReference type="Gene3D" id="1.10.287.3510">
    <property type="match status" value="1"/>
</dbReference>
<dbReference type="InterPro" id="IPR039428">
    <property type="entry name" value="NUOK/Mnh_C1-like"/>
</dbReference>
<evidence type="ECO:0000256" key="5">
    <source>
        <dbReference type="ARBA" id="ARBA00022967"/>
    </source>
</evidence>
<evidence type="ECO:0000256" key="4">
    <source>
        <dbReference type="ARBA" id="ARBA00022692"/>
    </source>
</evidence>
<keyword evidence="4 10" id="KW-0812">Transmembrane</keyword>
<proteinExistence type="inferred from homology"/>
<keyword evidence="8 10" id="KW-0472">Membrane</keyword>
<evidence type="ECO:0000256" key="1">
    <source>
        <dbReference type="ARBA" id="ARBA00004141"/>
    </source>
</evidence>
<dbReference type="Pfam" id="PF00420">
    <property type="entry name" value="Oxidored_q2"/>
    <property type="match status" value="1"/>
</dbReference>
<name>A0A343YNC1_9MOLL</name>
<evidence type="ECO:0000256" key="2">
    <source>
        <dbReference type="ARBA" id="ARBA00010519"/>
    </source>
</evidence>
<feature type="transmembrane region" description="Helical" evidence="10">
    <location>
        <begin position="32"/>
        <end position="60"/>
    </location>
</feature>
<dbReference type="AlphaFoldDB" id="A0A343YNC1"/>
<evidence type="ECO:0000256" key="3">
    <source>
        <dbReference type="ARBA" id="ARBA00016612"/>
    </source>
</evidence>
<comment type="similarity">
    <text evidence="2">Belongs to the complex I subunit 4L family.</text>
</comment>
<geneLocation type="mitochondrion" evidence="11"/>
<sequence length="91" mass="10041">MLFLLFVFFSAFFSFAIQSKHLMKSLLSLEMMVLSLVFFCFLVFTVMILDFLIPLVVLVLGASEASIGLSILVTMTSKSGSDTVSNSLLKC</sequence>
<keyword evidence="6 10" id="KW-1133">Transmembrane helix</keyword>
<dbReference type="RefSeq" id="YP_009499360.1">
    <property type="nucleotide sequence ID" value="NC_038081.1"/>
</dbReference>
<gene>
    <name evidence="11" type="primary">ND4L</name>
</gene>
<accession>A0A343YNC1</accession>
<evidence type="ECO:0000256" key="7">
    <source>
        <dbReference type="ARBA" id="ARBA00023027"/>
    </source>
</evidence>
<dbReference type="GO" id="GO:0016020">
    <property type="term" value="C:membrane"/>
    <property type="evidence" value="ECO:0007669"/>
    <property type="project" value="UniProtKB-SubCell"/>
</dbReference>
<keyword evidence="5" id="KW-1278">Translocase</keyword>
<dbReference type="CTD" id="4539"/>
<evidence type="ECO:0000256" key="8">
    <source>
        <dbReference type="ARBA" id="ARBA00023136"/>
    </source>
</evidence>
<evidence type="ECO:0000313" key="11">
    <source>
        <dbReference type="EMBL" id="AWL21428.1"/>
    </source>
</evidence>
<evidence type="ECO:0000256" key="9">
    <source>
        <dbReference type="ARBA" id="ARBA00031586"/>
    </source>
</evidence>
<evidence type="ECO:0000256" key="10">
    <source>
        <dbReference type="SAM" id="Phobius"/>
    </source>
</evidence>
<dbReference type="GeneID" id="37502729"/>
<keyword evidence="7" id="KW-0520">NAD</keyword>
<protein>
    <recommendedName>
        <fullName evidence="3">NADH-ubiquinone oxidoreductase chain 4L</fullName>
    </recommendedName>
    <alternativeName>
        <fullName evidence="9">NADH dehydrogenase subunit 4L</fullName>
    </alternativeName>
</protein>